<evidence type="ECO:0000313" key="2">
    <source>
        <dbReference type="Proteomes" id="UP001177021"/>
    </source>
</evidence>
<dbReference type="Proteomes" id="UP001177021">
    <property type="component" value="Unassembled WGS sequence"/>
</dbReference>
<accession>A0ACB0KNJ8</accession>
<sequence length="801" mass="92179">MKILDRFPAGKDVHSSHPQNTSPQIRPQLTPPQFRPQHASHFHSQPSSSKNAPYTQFRPQLTSPQFRPQHASHFHSQPSSSKNAPYTQFRPQLISPQFRPQLTSPHFHSQPSSSKNAPYTRFHPQETSPHFHSQSSSSSSFTFAPYAQQEDEEESSTPQEEPSTQKDVGDESDNDLDFYEQLFGNDDDYEDDEEDEESQHCQQPSPLREAYNPPNHMRNLDLEIIDQPTETLRLPQSLPVDAGIEAGMQFHDKADCVRAIRHYHIKQSLDYAVKQSDSDRYVIKCVHTQCPFSLRASYRKKSERWVIGRISSHTCASLVLSHDHRKLDANVICDSIVSLVRNDISVKMDVIIAHVKEKFNCTITYRKAWIAKNKAIEKIYGGCEQSYHDLPQWLMVMQSYLPGTVVQMETLPAAFPNGSHCPGDMIFHRLFWAFHLCIKGFPYCKPIVQVDGTWLYGKYKGTLLIAVTQDGNNNIFPLAFAIVEGQTKDAWSFFLKNLRRHVTPQPNICLISDCNPSIKSAYDNPENGWNDTPSTHVYCLRHIAINFMREIKDKQLRETVVNMGYAINEPLFRKYHDEIRLNNLEALRWIDNIPREKWTRAYGGGCRWGHMTTNIYETMNFVLNKDTRHRPITSLVQSTYYSCGPLFATRGRQAATMLDSGQDYTEQCKNQITDAVHKASTHQVVQFDQVNHTFSIRDEGRPMQIFKVNLREKWCDCGTLQALHLPCSHVIAACSSVRQAYQVYISDVYKVANVFRIYDESFAVVQDKGYWPQYQGNKLWVNPNMRRIDKGRPKSDHATLV</sequence>
<proteinExistence type="predicted"/>
<organism evidence="1 2">
    <name type="scientific">Trifolium pratense</name>
    <name type="common">Red clover</name>
    <dbReference type="NCBI Taxonomy" id="57577"/>
    <lineage>
        <taxon>Eukaryota</taxon>
        <taxon>Viridiplantae</taxon>
        <taxon>Streptophyta</taxon>
        <taxon>Embryophyta</taxon>
        <taxon>Tracheophyta</taxon>
        <taxon>Spermatophyta</taxon>
        <taxon>Magnoliopsida</taxon>
        <taxon>eudicotyledons</taxon>
        <taxon>Gunneridae</taxon>
        <taxon>Pentapetalae</taxon>
        <taxon>rosids</taxon>
        <taxon>fabids</taxon>
        <taxon>Fabales</taxon>
        <taxon>Fabaceae</taxon>
        <taxon>Papilionoideae</taxon>
        <taxon>50 kb inversion clade</taxon>
        <taxon>NPAAA clade</taxon>
        <taxon>Hologalegina</taxon>
        <taxon>IRL clade</taxon>
        <taxon>Trifolieae</taxon>
        <taxon>Trifolium</taxon>
    </lineage>
</organism>
<comment type="caution">
    <text evidence="1">The sequence shown here is derived from an EMBL/GenBank/DDBJ whole genome shotgun (WGS) entry which is preliminary data.</text>
</comment>
<gene>
    <name evidence="1" type="ORF">MILVUS5_LOCUS24446</name>
</gene>
<evidence type="ECO:0000313" key="1">
    <source>
        <dbReference type="EMBL" id="CAJ2657987.1"/>
    </source>
</evidence>
<name>A0ACB0KNJ8_TRIPR</name>
<reference evidence="1" key="1">
    <citation type="submission" date="2023-10" db="EMBL/GenBank/DDBJ databases">
        <authorList>
            <person name="Rodriguez Cubillos JULIANA M."/>
            <person name="De Vega J."/>
        </authorList>
    </citation>
    <scope>NUCLEOTIDE SEQUENCE</scope>
</reference>
<protein>
    <submittedName>
        <fullName evidence="1">Uncharacterized protein</fullName>
    </submittedName>
</protein>
<keyword evidence="2" id="KW-1185">Reference proteome</keyword>
<dbReference type="EMBL" id="CASHSV030000311">
    <property type="protein sequence ID" value="CAJ2657987.1"/>
    <property type="molecule type" value="Genomic_DNA"/>
</dbReference>